<feature type="domain" description="Protein kinase" evidence="6">
    <location>
        <begin position="1"/>
        <end position="188"/>
    </location>
</feature>
<dbReference type="Gene3D" id="3.30.200.20">
    <property type="entry name" value="Phosphorylase Kinase, domain 1"/>
    <property type="match status" value="1"/>
</dbReference>
<dbReference type="InterPro" id="IPR000719">
    <property type="entry name" value="Prot_kinase_dom"/>
</dbReference>
<evidence type="ECO:0000313" key="8">
    <source>
        <dbReference type="RefSeq" id="XP_026190782.1"/>
    </source>
</evidence>
<dbReference type="InterPro" id="IPR051931">
    <property type="entry name" value="PAK3-like"/>
</dbReference>
<dbReference type="RefSeq" id="XP_026190782.1">
    <property type="nucleotide sequence ID" value="XM_026334997.1"/>
</dbReference>
<dbReference type="PANTHER" id="PTHR45832">
    <property type="entry name" value="SERINE/THREONINE-PROTEIN KINASE SAMKA-RELATED-RELATED"/>
    <property type="match status" value="1"/>
</dbReference>
<protein>
    <submittedName>
        <fullName evidence="8">CBL-interacting protein kinase 25-like</fullName>
    </submittedName>
</protein>
<reference evidence="8" key="1">
    <citation type="submission" date="2025-08" db="UniProtKB">
        <authorList>
            <consortium name="RefSeq"/>
        </authorList>
    </citation>
    <scope>IDENTIFICATION</scope>
</reference>
<sequence>MAQVAAARHALGVASPASLPSAAPAIAAAGEPQSIRCIHDHYELIRKLGSGYTATVYSARCRATGRIVAVKDIDKVMEMCEGRDLVDYVLTRPPGGIATSSCRRLMQQLLLAIHFLHSYNVRILHRDIKLDNIIFRQADSSSSGQQDIGQTGDLALLDFDMCLLLRSEEQQQMQQQQMQQQQMQQQQM</sequence>
<evidence type="ECO:0000256" key="2">
    <source>
        <dbReference type="ARBA" id="ARBA00022741"/>
    </source>
</evidence>
<keyword evidence="2 4" id="KW-0547">Nucleotide-binding</keyword>
<organism evidence="7 8">
    <name type="scientific">Cyclospora cayetanensis</name>
    <dbReference type="NCBI Taxonomy" id="88456"/>
    <lineage>
        <taxon>Eukaryota</taxon>
        <taxon>Sar</taxon>
        <taxon>Alveolata</taxon>
        <taxon>Apicomplexa</taxon>
        <taxon>Conoidasida</taxon>
        <taxon>Coccidia</taxon>
        <taxon>Eucoccidiorida</taxon>
        <taxon>Eimeriorina</taxon>
        <taxon>Eimeriidae</taxon>
        <taxon>Cyclospora</taxon>
    </lineage>
</organism>
<keyword evidence="7" id="KW-1185">Reference proteome</keyword>
<dbReference type="AlphaFoldDB" id="A0A6P6RTF8"/>
<dbReference type="PANTHER" id="PTHR45832:SF22">
    <property type="entry name" value="SERINE_THREONINE-PROTEIN KINASE SAMKA-RELATED"/>
    <property type="match status" value="1"/>
</dbReference>
<feature type="binding site" evidence="4">
    <location>
        <position position="71"/>
    </location>
    <ligand>
        <name>ATP</name>
        <dbReference type="ChEBI" id="CHEBI:30616"/>
    </ligand>
</feature>
<gene>
    <name evidence="8" type="primary">LOC113146742</name>
</gene>
<dbReference type="Gene3D" id="1.10.510.10">
    <property type="entry name" value="Transferase(Phosphotransferase) domain 1"/>
    <property type="match status" value="1"/>
</dbReference>
<dbReference type="InterPro" id="IPR008271">
    <property type="entry name" value="Ser/Thr_kinase_AS"/>
</dbReference>
<evidence type="ECO:0000256" key="5">
    <source>
        <dbReference type="RuleBase" id="RU000304"/>
    </source>
</evidence>
<dbReference type="GeneID" id="113146742"/>
<evidence type="ECO:0000256" key="3">
    <source>
        <dbReference type="ARBA" id="ARBA00022840"/>
    </source>
</evidence>
<dbReference type="PROSITE" id="PS00107">
    <property type="entry name" value="PROTEIN_KINASE_ATP"/>
    <property type="match status" value="1"/>
</dbReference>
<dbReference type="InterPro" id="IPR011009">
    <property type="entry name" value="Kinase-like_dom_sf"/>
</dbReference>
<dbReference type="SMART" id="SM00220">
    <property type="entry name" value="S_TKc"/>
    <property type="match status" value="1"/>
</dbReference>
<dbReference type="GO" id="GO:0005524">
    <property type="term" value="F:ATP binding"/>
    <property type="evidence" value="ECO:0007669"/>
    <property type="project" value="UniProtKB-UniRule"/>
</dbReference>
<dbReference type="SUPFAM" id="SSF56112">
    <property type="entry name" value="Protein kinase-like (PK-like)"/>
    <property type="match status" value="1"/>
</dbReference>
<name>A0A6P6RTF8_9EIME</name>
<keyword evidence="3 4" id="KW-0067">ATP-binding</keyword>
<accession>A0A6P6RTF8</accession>
<proteinExistence type="inferred from homology"/>
<feature type="non-terminal residue" evidence="8">
    <location>
        <position position="188"/>
    </location>
</feature>
<dbReference type="OrthoDB" id="248923at2759"/>
<keyword evidence="5" id="KW-0808">Transferase</keyword>
<dbReference type="PROSITE" id="PS00108">
    <property type="entry name" value="PROTEIN_KINASE_ST"/>
    <property type="match status" value="1"/>
</dbReference>
<comment type="similarity">
    <text evidence="1">Belongs to the protein kinase superfamily. STE Ser/Thr protein kinase family. STE20 subfamily.</text>
</comment>
<evidence type="ECO:0000259" key="6">
    <source>
        <dbReference type="PROSITE" id="PS50011"/>
    </source>
</evidence>
<evidence type="ECO:0000256" key="1">
    <source>
        <dbReference type="ARBA" id="ARBA00008874"/>
    </source>
</evidence>
<dbReference type="Pfam" id="PF00069">
    <property type="entry name" value="Pkinase"/>
    <property type="match status" value="1"/>
</dbReference>
<keyword evidence="5" id="KW-0418">Kinase</keyword>
<evidence type="ECO:0000313" key="7">
    <source>
        <dbReference type="Proteomes" id="UP000515125"/>
    </source>
</evidence>
<dbReference type="Proteomes" id="UP000515125">
    <property type="component" value="Unplaced"/>
</dbReference>
<dbReference type="InterPro" id="IPR017441">
    <property type="entry name" value="Protein_kinase_ATP_BS"/>
</dbReference>
<keyword evidence="5" id="KW-0723">Serine/threonine-protein kinase</keyword>
<dbReference type="GO" id="GO:0004674">
    <property type="term" value="F:protein serine/threonine kinase activity"/>
    <property type="evidence" value="ECO:0007669"/>
    <property type="project" value="UniProtKB-KW"/>
</dbReference>
<evidence type="ECO:0000256" key="4">
    <source>
        <dbReference type="PROSITE-ProRule" id="PRU10141"/>
    </source>
</evidence>
<dbReference type="PROSITE" id="PS50011">
    <property type="entry name" value="PROTEIN_KINASE_DOM"/>
    <property type="match status" value="1"/>
</dbReference>